<gene>
    <name evidence="1" type="ordered locus">Zymop_0338</name>
</gene>
<dbReference type="EMBL" id="CP002865">
    <property type="protein sequence ID" value="AEI37241.1"/>
    <property type="molecule type" value="Genomic_DNA"/>
</dbReference>
<evidence type="ECO:0000313" key="2">
    <source>
        <dbReference type="Proteomes" id="UP000000491"/>
    </source>
</evidence>
<dbReference type="AlphaFoldDB" id="F8EUV3"/>
<reference evidence="1 2" key="1">
    <citation type="journal article" date="2011" name="J. Bacteriol.">
        <title>Genome sequence of the ethanol-producing Zymomonas mobilis subsp. pomaceae lectotype strain ATCC 29192.</title>
        <authorList>
            <person name="Kouvelis V.N."/>
            <person name="Davenport K.W."/>
            <person name="Brettin T.S."/>
            <person name="Bruce D."/>
            <person name="Detter C."/>
            <person name="Han C.S."/>
            <person name="Nolan M."/>
            <person name="Tapia R."/>
            <person name="Damoulaki A."/>
            <person name="Kyrpides N.C."/>
            <person name="Typas M.A."/>
            <person name="Pappas K.M."/>
        </authorList>
    </citation>
    <scope>NUCLEOTIDE SEQUENCE [LARGE SCALE GENOMIC DNA]</scope>
    <source>
        <strain evidence="2">ATCC 29192 / DSM 22645 / JCM 10191 / CCUG 17912 / NBRC 13757 / NCIMB 11200 / NRRL B-4491 / Barker I</strain>
    </source>
</reference>
<dbReference type="KEGG" id="zmp:Zymop_0338"/>
<evidence type="ECO:0000313" key="1">
    <source>
        <dbReference type="EMBL" id="AEI37241.1"/>
    </source>
</evidence>
<name>F8EUV3_ZYMMT</name>
<sequence length="38" mass="4183">MEGSVNLYQVAGSIRLQLLELQAAAEVQKKLSLKDNSH</sequence>
<proteinExistence type="predicted"/>
<dbReference type="HOGENOM" id="CLU_3335273_0_0_5"/>
<dbReference type="STRING" id="579138.Zymop_0338"/>
<accession>F8EUV3</accession>
<dbReference type="PATRIC" id="fig|579138.3.peg.355"/>
<dbReference type="Proteomes" id="UP000000491">
    <property type="component" value="Chromosome"/>
</dbReference>
<organism evidence="1 2">
    <name type="scientific">Zymomonas mobilis subsp. pomaceae (strain ATCC 29192 / DSM 22645 / JCM 10191 / CCUG 17912 / NBRC 13757 / NCIMB 11200 / NRRL B-4491 / Barker I)</name>
    <dbReference type="NCBI Taxonomy" id="579138"/>
    <lineage>
        <taxon>Bacteria</taxon>
        <taxon>Pseudomonadati</taxon>
        <taxon>Pseudomonadota</taxon>
        <taxon>Alphaproteobacteria</taxon>
        <taxon>Sphingomonadales</taxon>
        <taxon>Zymomonadaceae</taxon>
        <taxon>Zymomonas</taxon>
    </lineage>
</organism>
<protein>
    <submittedName>
        <fullName evidence="1">Uncharacterized protein</fullName>
    </submittedName>
</protein>